<evidence type="ECO:0000313" key="1">
    <source>
        <dbReference type="EnsemblPlants" id="Solyc08g023530.1.1.1"/>
    </source>
</evidence>
<evidence type="ECO:0000313" key="2">
    <source>
        <dbReference type="Proteomes" id="UP000004994"/>
    </source>
</evidence>
<dbReference type="InParanoid" id="A0A3Q7HK32"/>
<dbReference type="Proteomes" id="UP000004994">
    <property type="component" value="Chromosome 8"/>
</dbReference>
<dbReference type="EnsemblPlants" id="Solyc08g023530.1.1">
    <property type="protein sequence ID" value="Solyc08g023530.1.1.1"/>
    <property type="gene ID" value="Solyc08g023530.1"/>
</dbReference>
<accession>A0A3Q7HK32</accession>
<sequence length="72" mass="8413">MGEDFDFQIFNGLEGLLGISQGIENPNLPHIYILFLFIVKRGFFRSSRIQILDKNREINKAKDSVGENHWKF</sequence>
<organism evidence="1">
    <name type="scientific">Solanum lycopersicum</name>
    <name type="common">Tomato</name>
    <name type="synonym">Lycopersicon esculentum</name>
    <dbReference type="NCBI Taxonomy" id="4081"/>
    <lineage>
        <taxon>Eukaryota</taxon>
        <taxon>Viridiplantae</taxon>
        <taxon>Streptophyta</taxon>
        <taxon>Embryophyta</taxon>
        <taxon>Tracheophyta</taxon>
        <taxon>Spermatophyta</taxon>
        <taxon>Magnoliopsida</taxon>
        <taxon>eudicotyledons</taxon>
        <taxon>Gunneridae</taxon>
        <taxon>Pentapetalae</taxon>
        <taxon>asterids</taxon>
        <taxon>lamiids</taxon>
        <taxon>Solanales</taxon>
        <taxon>Solanaceae</taxon>
        <taxon>Solanoideae</taxon>
        <taxon>Solaneae</taxon>
        <taxon>Solanum</taxon>
        <taxon>Solanum subgen. Lycopersicon</taxon>
    </lineage>
</organism>
<protein>
    <submittedName>
        <fullName evidence="1">Uncharacterized protein</fullName>
    </submittedName>
</protein>
<proteinExistence type="predicted"/>
<keyword evidence="2" id="KW-1185">Reference proteome</keyword>
<reference evidence="1" key="2">
    <citation type="submission" date="2019-01" db="UniProtKB">
        <authorList>
            <consortium name="EnsemblPlants"/>
        </authorList>
    </citation>
    <scope>IDENTIFICATION</scope>
    <source>
        <strain evidence="1">cv. Heinz 1706</strain>
    </source>
</reference>
<name>A0A3Q7HK32_SOLLC</name>
<dbReference type="Gramene" id="Solyc08g023530.1.1">
    <property type="protein sequence ID" value="Solyc08g023530.1.1.1"/>
    <property type="gene ID" value="Solyc08g023530.1"/>
</dbReference>
<dbReference type="AlphaFoldDB" id="A0A3Q7HK32"/>
<dbReference type="PaxDb" id="4081-Solyc08g023530.1.1"/>
<reference evidence="1" key="1">
    <citation type="journal article" date="2012" name="Nature">
        <title>The tomato genome sequence provides insights into fleshy fruit evolution.</title>
        <authorList>
            <consortium name="Tomato Genome Consortium"/>
        </authorList>
    </citation>
    <scope>NUCLEOTIDE SEQUENCE [LARGE SCALE GENOMIC DNA]</scope>
    <source>
        <strain evidence="1">cv. Heinz 1706</strain>
    </source>
</reference>